<dbReference type="AlphaFoldDB" id="A0A6S6WMR8"/>
<sequence length="614" mass="68449">MAVPSSLARDISPPPLLKRRKTSGTHTPNTLLRATELQAEPTIAAVEAGKAKVSDHLTYFKGHLTEASRTTPPGIPRLSIPSFASLYQSNLQSHGHHFVIHQHNHPVAGVHYDLRLQFSGTSSLSFAIPKGLPGDPNSKSISRLAIETRVHNYWNHLIESASTKTGSLLIWDMGTYSVLPRTRKKSRIPSPQTTDDETTETDLDTEEIRKVQASKDGEKNENEKLISAFQTHYIRLRLHGARLPSGYTVILRLPSNEVRKRPVARRKGRRKISQHDSVAPPTMSSDDDSVSSKKSDRIQKVMHDLDTDTEEDAQTRAYNAYPGSTNDIGSIHQRHWFLQLDRHSSGFLLENSGNTRGKWVGGFEPFIVRGRDHERNPLSSPHMLQSHQDDSNTDRRCRILWRIAPNMNALGTMSPTLDPIQLGAGQAPPTPPHENALDDIYGSAPSSPNLSANAPQIKAHEILSDLPSRQRALDTDAYREGLANSKGQYVQEGFDEGYSLGANFGLRVGYVLGILQGFVAAWAGHDAQVHKEVTQVFQLAHKELAIEELLGKQWIDEEGIWKWGVVGEEDDPTLREVSDQHPVVKKWMGTVDELARRWGVDLKAVEKMQAPEEE</sequence>
<feature type="region of interest" description="Disordered" evidence="1">
    <location>
        <begin position="260"/>
        <end position="298"/>
    </location>
</feature>
<dbReference type="Pfam" id="PF13298">
    <property type="entry name" value="LigD_N"/>
    <property type="match status" value="1"/>
</dbReference>
<organism evidence="4 5">
    <name type="scientific">Pyrenophora teres f. teres</name>
    <dbReference type="NCBI Taxonomy" id="97479"/>
    <lineage>
        <taxon>Eukaryota</taxon>
        <taxon>Fungi</taxon>
        <taxon>Dikarya</taxon>
        <taxon>Ascomycota</taxon>
        <taxon>Pezizomycotina</taxon>
        <taxon>Dothideomycetes</taxon>
        <taxon>Pleosporomycetidae</taxon>
        <taxon>Pleosporales</taxon>
        <taxon>Pleosporineae</taxon>
        <taxon>Pleosporaceae</taxon>
        <taxon>Pyrenophora</taxon>
    </lineage>
</organism>
<dbReference type="Proteomes" id="UP000472372">
    <property type="component" value="Chromosome 9"/>
</dbReference>
<evidence type="ECO:0000259" key="3">
    <source>
        <dbReference type="Pfam" id="PF13298"/>
    </source>
</evidence>
<feature type="region of interest" description="Disordered" evidence="1">
    <location>
        <begin position="182"/>
        <end position="219"/>
    </location>
</feature>
<dbReference type="InterPro" id="IPR014144">
    <property type="entry name" value="LigD_PE_domain"/>
</dbReference>
<evidence type="ECO:0000313" key="5">
    <source>
        <dbReference type="Proteomes" id="UP000472372"/>
    </source>
</evidence>
<dbReference type="EMBL" id="HG992985">
    <property type="protein sequence ID" value="CAE7207929.1"/>
    <property type="molecule type" value="Genomic_DNA"/>
</dbReference>
<feature type="compositionally biased region" description="Acidic residues" evidence="1">
    <location>
        <begin position="194"/>
        <end position="205"/>
    </location>
</feature>
<dbReference type="PANTHER" id="PTHR39465">
    <property type="entry name" value="DNA LIGASE D, 3'-PHOSPHOESTERASE DOMAIN"/>
    <property type="match status" value="1"/>
</dbReference>
<feature type="compositionally biased region" description="Basic residues" evidence="1">
    <location>
        <begin position="261"/>
        <end position="272"/>
    </location>
</feature>
<evidence type="ECO:0000256" key="1">
    <source>
        <dbReference type="SAM" id="MobiDB-lite"/>
    </source>
</evidence>
<dbReference type="Pfam" id="PF09811">
    <property type="entry name" value="Yae1_N"/>
    <property type="match status" value="1"/>
</dbReference>
<accession>A0A6S6WMR8</accession>
<feature type="domain" description="Essential protein Yae1 N-terminal" evidence="2">
    <location>
        <begin position="478"/>
        <end position="515"/>
    </location>
</feature>
<dbReference type="InterPro" id="IPR019191">
    <property type="entry name" value="Essential_protein_Yae1_N"/>
</dbReference>
<evidence type="ECO:0000313" key="4">
    <source>
        <dbReference type="EMBL" id="CAE7207929.1"/>
    </source>
</evidence>
<feature type="region of interest" description="Disordered" evidence="1">
    <location>
        <begin position="1"/>
        <end position="27"/>
    </location>
</feature>
<feature type="domain" description="DNA ligase D 3'-phosphoesterase" evidence="3">
    <location>
        <begin position="101"/>
        <end position="250"/>
    </location>
</feature>
<evidence type="ECO:0000259" key="2">
    <source>
        <dbReference type="Pfam" id="PF09811"/>
    </source>
</evidence>
<name>A0A6S6WMR8_9PLEO</name>
<reference evidence="4" key="1">
    <citation type="submission" date="2021-02" db="EMBL/GenBank/DDBJ databases">
        <authorList>
            <person name="Syme A R."/>
            <person name="Syme A R."/>
            <person name="Moolhuijzen P."/>
        </authorList>
    </citation>
    <scope>NUCLEOTIDE SEQUENCE</scope>
    <source>
        <strain evidence="4">W1-1</strain>
    </source>
</reference>
<proteinExistence type="predicted"/>
<gene>
    <name evidence="4" type="ORF">PTTW11_09764</name>
</gene>
<protein>
    <submittedName>
        <fullName evidence="4">LigD N multi-domain protein</fullName>
    </submittedName>
</protein>
<dbReference type="PANTHER" id="PTHR39465:SF1">
    <property type="entry name" value="DNA LIGASE D 3'-PHOSPHOESTERASE DOMAIN-CONTAINING PROTEIN"/>
    <property type="match status" value="1"/>
</dbReference>
<feature type="compositionally biased region" description="Basic and acidic residues" evidence="1">
    <location>
        <begin position="206"/>
        <end position="219"/>
    </location>
</feature>